<gene>
    <name evidence="2" type="ORF">ACFPJ5_09000</name>
</gene>
<sequence length="430" mass="46499">MSDGDDETPADDGEASETTEITVDSLDERLESAESALADAETESDLDTVEGVLDDIESDIESAELPEPDDEDEEAPAESLTDRLSGLRDDLEAQRGPYAEDVIDDIESSVSKIEDTRWTEQGADEIADAVAEFAEAAGEILDGDFAPQGHDEESLVAALDSVATTVEAAGLDPDEDDETIAALLEATDALSTGLEDAQEWDDLETNEQLMAEGFYDVLGHFKDFPVEWSALKEWEQRSRPDMVLLALNSLQSDFMERHCLETFQRMGQAAKTEAVVDQMLQRAGKRDKPAIRILGKMAAEEAVETLVEYVDADKDPQLQKVTFKALGEIGDEAATQPIADKLDSDNPIIRSQAARALGLLGDTRAVDPLSDVLADDEEDTVRTSAAWALRQIGTETALEAAAEYTGDRAYNVQMEAESASEALDAGTPTA</sequence>
<dbReference type="Proteomes" id="UP001596201">
    <property type="component" value="Unassembled WGS sequence"/>
</dbReference>
<dbReference type="InterPro" id="IPR004155">
    <property type="entry name" value="PBS_lyase_HEAT"/>
</dbReference>
<accession>A0ABD5RBK5</accession>
<dbReference type="Pfam" id="PF13646">
    <property type="entry name" value="HEAT_2"/>
    <property type="match status" value="1"/>
</dbReference>
<dbReference type="InterPro" id="IPR016024">
    <property type="entry name" value="ARM-type_fold"/>
</dbReference>
<dbReference type="AlphaFoldDB" id="A0ABD5RBK5"/>
<feature type="compositionally biased region" description="Acidic residues" evidence="1">
    <location>
        <begin position="1"/>
        <end position="17"/>
    </location>
</feature>
<dbReference type="InterPro" id="IPR011989">
    <property type="entry name" value="ARM-like"/>
</dbReference>
<evidence type="ECO:0000313" key="2">
    <source>
        <dbReference type="EMBL" id="MFC5367077.1"/>
    </source>
</evidence>
<feature type="compositionally biased region" description="Acidic residues" evidence="1">
    <location>
        <begin position="40"/>
        <end position="76"/>
    </location>
</feature>
<keyword evidence="3" id="KW-1185">Reference proteome</keyword>
<protein>
    <submittedName>
        <fullName evidence="2">HEAT repeat domain-containing protein</fullName>
    </submittedName>
</protein>
<proteinExistence type="predicted"/>
<dbReference type="SUPFAM" id="SSF48371">
    <property type="entry name" value="ARM repeat"/>
    <property type="match status" value="1"/>
</dbReference>
<evidence type="ECO:0000256" key="1">
    <source>
        <dbReference type="SAM" id="MobiDB-lite"/>
    </source>
</evidence>
<evidence type="ECO:0000313" key="3">
    <source>
        <dbReference type="Proteomes" id="UP001596201"/>
    </source>
</evidence>
<name>A0ABD5RBK5_9EURY</name>
<dbReference type="SMART" id="SM00567">
    <property type="entry name" value="EZ_HEAT"/>
    <property type="match status" value="4"/>
</dbReference>
<dbReference type="RefSeq" id="WP_227231520.1">
    <property type="nucleotide sequence ID" value="NZ_JAJCVJ010000004.1"/>
</dbReference>
<comment type="caution">
    <text evidence="2">The sequence shown here is derived from an EMBL/GenBank/DDBJ whole genome shotgun (WGS) entry which is preliminary data.</text>
</comment>
<dbReference type="PANTHER" id="PTHR12697">
    <property type="entry name" value="PBS LYASE HEAT-LIKE PROTEIN"/>
    <property type="match status" value="1"/>
</dbReference>
<dbReference type="Gene3D" id="1.25.10.10">
    <property type="entry name" value="Leucine-rich Repeat Variant"/>
    <property type="match status" value="1"/>
</dbReference>
<feature type="region of interest" description="Disordered" evidence="1">
    <location>
        <begin position="1"/>
        <end position="96"/>
    </location>
</feature>
<organism evidence="2 3">
    <name type="scientific">Salinirubrum litoreum</name>
    <dbReference type="NCBI Taxonomy" id="1126234"/>
    <lineage>
        <taxon>Archaea</taxon>
        <taxon>Methanobacteriati</taxon>
        <taxon>Methanobacteriota</taxon>
        <taxon>Stenosarchaea group</taxon>
        <taxon>Halobacteria</taxon>
        <taxon>Halobacteriales</taxon>
        <taxon>Haloferacaceae</taxon>
        <taxon>Salinirubrum</taxon>
    </lineage>
</organism>
<dbReference type="PANTHER" id="PTHR12697:SF5">
    <property type="entry name" value="DEOXYHYPUSINE HYDROXYLASE"/>
    <property type="match status" value="1"/>
</dbReference>
<dbReference type="EMBL" id="JBHSKX010000001">
    <property type="protein sequence ID" value="MFC5367077.1"/>
    <property type="molecule type" value="Genomic_DNA"/>
</dbReference>
<reference evidence="2 3" key="1">
    <citation type="journal article" date="2019" name="Int. J. Syst. Evol. Microbiol.">
        <title>The Global Catalogue of Microorganisms (GCM) 10K type strain sequencing project: providing services to taxonomists for standard genome sequencing and annotation.</title>
        <authorList>
            <consortium name="The Broad Institute Genomics Platform"/>
            <consortium name="The Broad Institute Genome Sequencing Center for Infectious Disease"/>
            <person name="Wu L."/>
            <person name="Ma J."/>
        </authorList>
    </citation>
    <scope>NUCLEOTIDE SEQUENCE [LARGE SCALE GENOMIC DNA]</scope>
    <source>
        <strain evidence="2 3">CGMCC 1.12237</strain>
    </source>
</reference>